<sequence>MNRSLKSKSATPPAGRKALTKKMLLPLPITKVRALSLANYLALAAMHSGHGNLDQMVVLLRSLYLAHLMLEPDEVVKYAPMFQEAEAALERCITRAEQRRG</sequence>
<dbReference type="EMBL" id="CP150850">
    <property type="protein sequence ID" value="WZW56657.1"/>
    <property type="molecule type" value="Genomic_DNA"/>
</dbReference>
<gene>
    <name evidence="1" type="ORF">WN985_29540</name>
</gene>
<proteinExistence type="predicted"/>
<evidence type="ECO:0000313" key="2">
    <source>
        <dbReference type="Proteomes" id="UP001484179"/>
    </source>
</evidence>
<dbReference type="RefSeq" id="WP_342310515.1">
    <property type="nucleotide sequence ID" value="NZ_CP150850.1"/>
</dbReference>
<keyword evidence="2" id="KW-1185">Reference proteome</keyword>
<evidence type="ECO:0000313" key="1">
    <source>
        <dbReference type="EMBL" id="WZW56657.1"/>
    </source>
</evidence>
<organism evidence="1 2">
    <name type="scientific">Burkholderia pyrrocinia</name>
    <name type="common">Pseudomonas pyrrocinia</name>
    <dbReference type="NCBI Taxonomy" id="60550"/>
    <lineage>
        <taxon>Bacteria</taxon>
        <taxon>Pseudomonadati</taxon>
        <taxon>Pseudomonadota</taxon>
        <taxon>Betaproteobacteria</taxon>
        <taxon>Burkholderiales</taxon>
        <taxon>Burkholderiaceae</taxon>
        <taxon>Burkholderia</taxon>
        <taxon>Burkholderia cepacia complex</taxon>
    </lineage>
</organism>
<accession>A0ABZ3BN35</accession>
<dbReference type="Proteomes" id="UP001484179">
    <property type="component" value="Chromosome 2"/>
</dbReference>
<reference evidence="1 2" key="1">
    <citation type="submission" date="2024-04" db="EMBL/GenBank/DDBJ databases">
        <title>Biological Control Activity of Plant Growth Promoting Rhizobacteria Burkholderia pyrrocinia BX1 against Tobacco black shank Introduction Tobacco black shank (TBS) caused by the oomycete Phytophthora. nicotianae (P. nicotianae) has become a destructive soil.</title>
        <authorList>
            <person name="Liu X."/>
            <person name="Shu C."/>
        </authorList>
    </citation>
    <scope>NUCLEOTIDE SEQUENCE [LARGE SCALE GENOMIC DNA]</scope>
    <source>
        <strain evidence="1 2">BX1</strain>
    </source>
</reference>
<name>A0ABZ3BN35_BURPY</name>
<protein>
    <submittedName>
        <fullName evidence="1">Uncharacterized protein</fullName>
    </submittedName>
</protein>